<evidence type="ECO:0000313" key="2">
    <source>
        <dbReference type="Proteomes" id="UP000007813"/>
    </source>
</evidence>
<proteinExistence type="predicted"/>
<dbReference type="AlphaFoldDB" id="J3F0K9"/>
<gene>
    <name evidence="1" type="ORF">HSB1_00090</name>
</gene>
<sequence length="109" mass="11494">MHTDRFDFELVAVEEASTFSRDVTAAVTNTSDDTANDVSISLDIAAGGDHVQTVDVDVGDLEPGETREITYTLSVSPTQGVALMAQGADLDLTIMADGETEQTEGTLDV</sequence>
<dbReference type="NCBIfam" id="NF038353">
    <property type="entry name" value="FxLYD_dom"/>
    <property type="match status" value="1"/>
</dbReference>
<evidence type="ECO:0000313" key="1">
    <source>
        <dbReference type="EMBL" id="EJN61642.1"/>
    </source>
</evidence>
<evidence type="ECO:0008006" key="3">
    <source>
        <dbReference type="Google" id="ProtNLM"/>
    </source>
</evidence>
<dbReference type="OrthoDB" id="301640at2157"/>
<name>J3F0K9_9EURY</name>
<dbReference type="Proteomes" id="UP000007813">
    <property type="component" value="Unassembled WGS sequence"/>
</dbReference>
<comment type="caution">
    <text evidence="1">The sequence shown here is derived from an EMBL/GenBank/DDBJ whole genome shotgun (WGS) entry which is preliminary data.</text>
</comment>
<dbReference type="Gene3D" id="2.60.40.10">
    <property type="entry name" value="Immunoglobulins"/>
    <property type="match status" value="1"/>
</dbReference>
<organism evidence="1 2">
    <name type="scientific">Halogranum salarium B-1</name>
    <dbReference type="NCBI Taxonomy" id="1210908"/>
    <lineage>
        <taxon>Archaea</taxon>
        <taxon>Methanobacteriati</taxon>
        <taxon>Methanobacteriota</taxon>
        <taxon>Stenosarchaea group</taxon>
        <taxon>Halobacteria</taxon>
        <taxon>Halobacteriales</taxon>
        <taxon>Haloferacaceae</taxon>
    </lineage>
</organism>
<protein>
    <recommendedName>
        <fullName evidence="3">CARDB domain-containing protein</fullName>
    </recommendedName>
</protein>
<dbReference type="RefSeq" id="WP_009365353.1">
    <property type="nucleotide sequence ID" value="NZ_ALJD01000001.1"/>
</dbReference>
<accession>J3F0K9</accession>
<dbReference type="EMBL" id="ALJD01000001">
    <property type="protein sequence ID" value="EJN61642.1"/>
    <property type="molecule type" value="Genomic_DNA"/>
</dbReference>
<reference evidence="1 2" key="1">
    <citation type="journal article" date="2012" name="J. Bacteriol.">
        <title>Draft Genome Sequence of the Extremely Halophilic Archaeon Halogranum salarium B-1T.</title>
        <authorList>
            <person name="Kim K.K."/>
            <person name="Lee K.C."/>
            <person name="Lee J.S."/>
        </authorList>
    </citation>
    <scope>NUCLEOTIDE SEQUENCE [LARGE SCALE GENOMIC DNA]</scope>
    <source>
        <strain evidence="1 2">B-1</strain>
    </source>
</reference>
<dbReference type="InterPro" id="IPR013783">
    <property type="entry name" value="Ig-like_fold"/>
</dbReference>
<dbReference type="InterPro" id="IPR047676">
    <property type="entry name" value="FxLYD_dom"/>
</dbReference>